<keyword evidence="2" id="KW-0597">Phosphoprotein</keyword>
<dbReference type="GO" id="GO:0006998">
    <property type="term" value="P:nuclear envelope organization"/>
    <property type="evidence" value="ECO:0007669"/>
    <property type="project" value="TreeGrafter"/>
</dbReference>
<evidence type="ECO:0000256" key="5">
    <source>
        <dbReference type="ARBA" id="ARBA00023136"/>
    </source>
</evidence>
<dbReference type="InterPro" id="IPR041885">
    <property type="entry name" value="MAN1_winged_helix_dom"/>
</dbReference>
<keyword evidence="3 7" id="KW-0812">Transmembrane</keyword>
<evidence type="ECO:0000256" key="6">
    <source>
        <dbReference type="ARBA" id="ARBA00023242"/>
    </source>
</evidence>
<dbReference type="EMBL" id="JR039229">
    <property type="protein sequence ID" value="AEY58592.1"/>
    <property type="molecule type" value="mRNA"/>
</dbReference>
<dbReference type="GO" id="GO:0030514">
    <property type="term" value="P:negative regulation of BMP signaling pathway"/>
    <property type="evidence" value="ECO:0007669"/>
    <property type="project" value="TreeGrafter"/>
</dbReference>
<feature type="transmembrane region" description="Helical" evidence="7">
    <location>
        <begin position="199"/>
        <end position="227"/>
    </location>
</feature>
<keyword evidence="6" id="KW-0539">Nucleus</keyword>
<dbReference type="PANTHER" id="PTHR13428:SF12">
    <property type="entry name" value="INNER NUCLEAR MEMBRANE PROTEIN MAN1"/>
    <property type="match status" value="1"/>
</dbReference>
<protein>
    <recommendedName>
        <fullName evidence="8">Man1/Src1-like C-terminal domain-containing protein</fullName>
    </recommendedName>
</protein>
<organism evidence="9">
    <name type="scientific">Apis cerana</name>
    <name type="common">Indian honeybee</name>
    <dbReference type="NCBI Taxonomy" id="7461"/>
    <lineage>
        <taxon>Eukaryota</taxon>
        <taxon>Metazoa</taxon>
        <taxon>Ecdysozoa</taxon>
        <taxon>Arthropoda</taxon>
        <taxon>Hexapoda</taxon>
        <taxon>Insecta</taxon>
        <taxon>Pterygota</taxon>
        <taxon>Neoptera</taxon>
        <taxon>Endopterygota</taxon>
        <taxon>Hymenoptera</taxon>
        <taxon>Apocrita</taxon>
        <taxon>Aculeata</taxon>
        <taxon>Apoidea</taxon>
        <taxon>Anthophila</taxon>
        <taxon>Apidae</taxon>
        <taxon>Apis</taxon>
    </lineage>
</organism>
<dbReference type="InterPro" id="IPR018996">
    <property type="entry name" value="Man1/Src1-like_C"/>
</dbReference>
<dbReference type="PANTHER" id="PTHR13428">
    <property type="entry name" value="INNER NUCLEAR MEMBRANE PROTEIN MAN1 LEM DOMAIN CONTAINING PROTEIN"/>
    <property type="match status" value="1"/>
</dbReference>
<gene>
    <name evidence="9" type="ORF">ACCB01197.1</name>
</gene>
<accession>V9ID81</accession>
<dbReference type="AlphaFoldDB" id="V9ID81"/>
<dbReference type="Pfam" id="PF09402">
    <property type="entry name" value="MSC"/>
    <property type="match status" value="1"/>
</dbReference>
<dbReference type="Gene3D" id="1.10.10.1180">
    <property type="entry name" value="MAN1, winged-helix domain"/>
    <property type="match status" value="1"/>
</dbReference>
<evidence type="ECO:0000256" key="7">
    <source>
        <dbReference type="SAM" id="Phobius"/>
    </source>
</evidence>
<feature type="transmembrane region" description="Helical" evidence="7">
    <location>
        <begin position="21"/>
        <end position="41"/>
    </location>
</feature>
<evidence type="ECO:0000256" key="1">
    <source>
        <dbReference type="ARBA" id="ARBA00004540"/>
    </source>
</evidence>
<evidence type="ECO:0000313" key="9">
    <source>
        <dbReference type="EMBL" id="AEY58592.1"/>
    </source>
</evidence>
<reference evidence="9" key="1">
    <citation type="submission" date="2011-11" db="EMBL/GenBank/DDBJ databases">
        <title>Decoding the brain transcriptome of the Eastern honeybee (Apis cerana) based on pyrosequencing.</title>
        <authorList>
            <person name="Sun L."/>
            <person name="Zheng H."/>
            <person name="Wang Y."/>
            <person name="Xie X."/>
            <person name="Zhu Y."/>
            <person name="Gu W."/>
            <person name="Wang S."/>
        </authorList>
    </citation>
    <scope>NUCLEOTIDE SEQUENCE</scope>
    <source>
        <tissue evidence="9">Brain</tissue>
    </source>
</reference>
<dbReference type="GO" id="GO:0031490">
    <property type="term" value="F:chromatin DNA binding"/>
    <property type="evidence" value="ECO:0007669"/>
    <property type="project" value="TreeGrafter"/>
</dbReference>
<comment type="subcellular location">
    <subcellularLocation>
        <location evidence="1">Nucleus inner membrane</location>
    </subcellularLocation>
</comment>
<evidence type="ECO:0000259" key="8">
    <source>
        <dbReference type="Pfam" id="PF09402"/>
    </source>
</evidence>
<evidence type="ECO:0000256" key="2">
    <source>
        <dbReference type="ARBA" id="ARBA00022553"/>
    </source>
</evidence>
<proteinExistence type="evidence at transcript level"/>
<evidence type="ECO:0000256" key="4">
    <source>
        <dbReference type="ARBA" id="ARBA00022989"/>
    </source>
</evidence>
<name>V9ID81_APICE</name>
<dbReference type="InterPro" id="IPR052277">
    <property type="entry name" value="INM_ESCRT-Associated"/>
</dbReference>
<feature type="domain" description="Man1/Src1-like C-terminal" evidence="8">
    <location>
        <begin position="76"/>
        <end position="301"/>
    </location>
</feature>
<dbReference type="GO" id="GO:0005637">
    <property type="term" value="C:nuclear inner membrane"/>
    <property type="evidence" value="ECO:0007669"/>
    <property type="project" value="UniProtKB-SubCell"/>
</dbReference>
<keyword evidence="4 7" id="KW-1133">Transmembrane helix</keyword>
<keyword evidence="5 7" id="KW-0472">Membrane</keyword>
<evidence type="ECO:0000256" key="3">
    <source>
        <dbReference type="ARBA" id="ARBA00022692"/>
    </source>
</evidence>
<sequence length="303" mass="33971">MFKQSPTNREDVRNNHNMVSVILVVVLALFFGILAVIYMGLGGKTETFSSLSTDSNIPLCFVGDDYELPGVNCVMKENVDSVLQLLKKLQPILTKKAVSMICDNSSETPYLTDSEIMQMFTSNKVTSLEVKEDLQNAQLLVIKNPKWGISLIDISDDNGNSGNVLDSLEELFSTRLNGKVGMVIMNPELPMQCLVKNKLFTIFSSLLIVSLGLLAAIGMQKLFVWYIRYKKSTEREVFKLVSDIINMVEMHHQNAAISSPGSTQESFLAINHIRDNLIPPKDRKKMAGLWEKAVKFLDENESR</sequence>